<dbReference type="AlphaFoldDB" id="A0AAD9ZYD7"/>
<dbReference type="PROSITE" id="PS51485">
    <property type="entry name" value="PHYTOCYANIN"/>
    <property type="match status" value="1"/>
</dbReference>
<dbReference type="SUPFAM" id="SSF49503">
    <property type="entry name" value="Cupredoxins"/>
    <property type="match status" value="1"/>
</dbReference>
<dbReference type="InterPro" id="IPR008972">
    <property type="entry name" value="Cupredoxin"/>
</dbReference>
<feature type="domain" description="Phytocyanin" evidence="1">
    <location>
        <begin position="1"/>
        <end position="74"/>
    </location>
</feature>
<accession>A0AAD9ZYD7</accession>
<comment type="caution">
    <text evidence="2">The sequence shown here is derived from an EMBL/GenBank/DDBJ whole genome shotgun (WGS) entry which is preliminary data.</text>
</comment>
<evidence type="ECO:0000313" key="3">
    <source>
        <dbReference type="Proteomes" id="UP001281410"/>
    </source>
</evidence>
<name>A0AAD9ZYD7_9ROSI</name>
<evidence type="ECO:0000313" key="2">
    <source>
        <dbReference type="EMBL" id="KAK3195156.1"/>
    </source>
</evidence>
<dbReference type="PANTHER" id="PTHR33021:SF356">
    <property type="entry name" value="MAVICYANIN"/>
    <property type="match status" value="1"/>
</dbReference>
<gene>
    <name evidence="2" type="ORF">Dsin_026466</name>
</gene>
<protein>
    <recommendedName>
        <fullName evidence="1">Phytocyanin domain-containing protein</fullName>
    </recommendedName>
</protein>
<dbReference type="PANTHER" id="PTHR33021">
    <property type="entry name" value="BLUE COPPER PROTEIN"/>
    <property type="match status" value="1"/>
</dbReference>
<dbReference type="GO" id="GO:0009055">
    <property type="term" value="F:electron transfer activity"/>
    <property type="evidence" value="ECO:0007669"/>
    <property type="project" value="InterPro"/>
</dbReference>
<dbReference type="Pfam" id="PF02298">
    <property type="entry name" value="Cu_bind_like"/>
    <property type="match status" value="1"/>
</dbReference>
<dbReference type="EMBL" id="JANJYJ010000008">
    <property type="protein sequence ID" value="KAK3195156.1"/>
    <property type="molecule type" value="Genomic_DNA"/>
</dbReference>
<dbReference type="Proteomes" id="UP001281410">
    <property type="component" value="Unassembled WGS sequence"/>
</dbReference>
<reference evidence="2" key="1">
    <citation type="journal article" date="2023" name="Plant J.">
        <title>Genome sequences and population genomics provide insights into the demographic history, inbreeding, and mutation load of two 'living fossil' tree species of Dipteronia.</title>
        <authorList>
            <person name="Feng Y."/>
            <person name="Comes H.P."/>
            <person name="Chen J."/>
            <person name="Zhu S."/>
            <person name="Lu R."/>
            <person name="Zhang X."/>
            <person name="Li P."/>
            <person name="Qiu J."/>
            <person name="Olsen K.M."/>
            <person name="Qiu Y."/>
        </authorList>
    </citation>
    <scope>NUCLEOTIDE SEQUENCE</scope>
    <source>
        <strain evidence="2">NBL</strain>
    </source>
</reference>
<dbReference type="InterPro" id="IPR003245">
    <property type="entry name" value="Phytocyanin_dom"/>
</dbReference>
<dbReference type="InterPro" id="IPR039391">
    <property type="entry name" value="Phytocyanin-like"/>
</dbReference>
<dbReference type="Gene3D" id="2.60.40.420">
    <property type="entry name" value="Cupredoxins - blue copper proteins"/>
    <property type="match status" value="1"/>
</dbReference>
<proteinExistence type="predicted"/>
<dbReference type="GO" id="GO:0005886">
    <property type="term" value="C:plasma membrane"/>
    <property type="evidence" value="ECO:0007669"/>
    <property type="project" value="TreeGrafter"/>
</dbReference>
<evidence type="ECO:0000259" key="1">
    <source>
        <dbReference type="PROSITE" id="PS51485"/>
    </source>
</evidence>
<sequence>MRWMNVFEYENKFHNVKHVSHKIFQSCNATSPMAAAYTSGFDGISLRRTGHYYFLCSVAGHCQAGHKVDILVIPASLSSTTVTTTTASSPSLSRTSTAAIAPYYSYPT</sequence>
<organism evidence="2 3">
    <name type="scientific">Dipteronia sinensis</name>
    <dbReference type="NCBI Taxonomy" id="43782"/>
    <lineage>
        <taxon>Eukaryota</taxon>
        <taxon>Viridiplantae</taxon>
        <taxon>Streptophyta</taxon>
        <taxon>Embryophyta</taxon>
        <taxon>Tracheophyta</taxon>
        <taxon>Spermatophyta</taxon>
        <taxon>Magnoliopsida</taxon>
        <taxon>eudicotyledons</taxon>
        <taxon>Gunneridae</taxon>
        <taxon>Pentapetalae</taxon>
        <taxon>rosids</taxon>
        <taxon>malvids</taxon>
        <taxon>Sapindales</taxon>
        <taxon>Sapindaceae</taxon>
        <taxon>Hippocastanoideae</taxon>
        <taxon>Acereae</taxon>
        <taxon>Dipteronia</taxon>
    </lineage>
</organism>
<keyword evidence="3" id="KW-1185">Reference proteome</keyword>